<dbReference type="RefSeq" id="WP_093228514.1">
    <property type="nucleotide sequence ID" value="NZ_FORR01000003.1"/>
</dbReference>
<feature type="coiled-coil region" evidence="1">
    <location>
        <begin position="69"/>
        <end position="96"/>
    </location>
</feature>
<keyword evidence="3" id="KW-1185">Reference proteome</keyword>
<organism evidence="2 3">
    <name type="scientific">Thermoflavimicrobium dichotomicum</name>
    <dbReference type="NCBI Taxonomy" id="46223"/>
    <lineage>
        <taxon>Bacteria</taxon>
        <taxon>Bacillati</taxon>
        <taxon>Bacillota</taxon>
        <taxon>Bacilli</taxon>
        <taxon>Bacillales</taxon>
        <taxon>Thermoactinomycetaceae</taxon>
        <taxon>Thermoflavimicrobium</taxon>
    </lineage>
</organism>
<evidence type="ECO:0000256" key="1">
    <source>
        <dbReference type="SAM" id="Coils"/>
    </source>
</evidence>
<proteinExistence type="predicted"/>
<dbReference type="EMBL" id="FORR01000003">
    <property type="protein sequence ID" value="SFI99117.1"/>
    <property type="molecule type" value="Genomic_DNA"/>
</dbReference>
<sequence length="156" mass="17990">MNLFQDLKQAFEKGMEQVGNQSQRMIELTRLNGKLKGKKESIQEMYNKLGQLVYDEWEKKQQVEVTGEVHQTLEMIQDLKKQIVQLEEKIDQLKHQNTGSSLAQKLPSSDLFANTGSPQMNPKMSVPVAILYLCPFCAHQVKEDDHVCSNCQVRFY</sequence>
<keyword evidence="1" id="KW-0175">Coiled coil</keyword>
<dbReference type="Proteomes" id="UP000199545">
    <property type="component" value="Unassembled WGS sequence"/>
</dbReference>
<dbReference type="STRING" id="46223.SAMN05421852_103157"/>
<evidence type="ECO:0000313" key="3">
    <source>
        <dbReference type="Proteomes" id="UP000199545"/>
    </source>
</evidence>
<dbReference type="OrthoDB" id="2989425at2"/>
<gene>
    <name evidence="2" type="ORF">SAMN05421852_103157</name>
</gene>
<evidence type="ECO:0008006" key="4">
    <source>
        <dbReference type="Google" id="ProtNLM"/>
    </source>
</evidence>
<reference evidence="2 3" key="1">
    <citation type="submission" date="2016-10" db="EMBL/GenBank/DDBJ databases">
        <authorList>
            <person name="de Groot N.N."/>
        </authorList>
    </citation>
    <scope>NUCLEOTIDE SEQUENCE [LARGE SCALE GENOMIC DNA]</scope>
    <source>
        <strain evidence="2 3">DSM 44778</strain>
    </source>
</reference>
<accession>A0A1I3MQ61</accession>
<evidence type="ECO:0000313" key="2">
    <source>
        <dbReference type="EMBL" id="SFI99117.1"/>
    </source>
</evidence>
<dbReference type="AlphaFoldDB" id="A0A1I3MQ61"/>
<name>A0A1I3MQ61_9BACL</name>
<protein>
    <recommendedName>
        <fullName evidence="4">Zinc ribbon domain-containing protein</fullName>
    </recommendedName>
</protein>